<dbReference type="InterPro" id="IPR050131">
    <property type="entry name" value="Peptidase_S8_subtilisin-like"/>
</dbReference>
<dbReference type="InterPro" id="IPR036852">
    <property type="entry name" value="Peptidase_S8/S53_dom_sf"/>
</dbReference>
<feature type="active site" description="Charge relay system" evidence="6">
    <location>
        <position position="332"/>
    </location>
</feature>
<dbReference type="Pfam" id="PF00082">
    <property type="entry name" value="Peptidase_S8"/>
    <property type="match status" value="1"/>
</dbReference>
<dbReference type="PROSITE" id="PS00137">
    <property type="entry name" value="SUBTILASE_HIS"/>
    <property type="match status" value="1"/>
</dbReference>
<dbReference type="InterPro" id="IPR023828">
    <property type="entry name" value="Peptidase_S8_Ser-AS"/>
</dbReference>
<dbReference type="CDD" id="cd07477">
    <property type="entry name" value="Peptidases_S8_Subtilisin_subset"/>
    <property type="match status" value="1"/>
</dbReference>
<dbReference type="SUPFAM" id="SSF52743">
    <property type="entry name" value="Subtilisin-like"/>
    <property type="match status" value="1"/>
</dbReference>
<protein>
    <recommendedName>
        <fullName evidence="8">Peptidase S8/S53 domain-containing protein</fullName>
    </recommendedName>
</protein>
<dbReference type="InterPro" id="IPR034202">
    <property type="entry name" value="Subtilisin_Carlsberg-like"/>
</dbReference>
<keyword evidence="5 6" id="KW-0720">Serine protease</keyword>
<evidence type="ECO:0000256" key="1">
    <source>
        <dbReference type="ARBA" id="ARBA00011073"/>
    </source>
</evidence>
<dbReference type="PANTHER" id="PTHR43806:SF11">
    <property type="entry name" value="CEREVISIN-RELATED"/>
    <property type="match status" value="1"/>
</dbReference>
<organism evidence="9 10">
    <name type="scientific">Desulfuribacillus stibiiarsenatis</name>
    <dbReference type="NCBI Taxonomy" id="1390249"/>
    <lineage>
        <taxon>Bacteria</taxon>
        <taxon>Bacillati</taxon>
        <taxon>Bacillota</taxon>
        <taxon>Desulfuribacillia</taxon>
        <taxon>Desulfuribacillales</taxon>
        <taxon>Desulfuribacillaceae</taxon>
        <taxon>Desulfuribacillus</taxon>
    </lineage>
</organism>
<accession>A0A1E5LA31</accession>
<comment type="caution">
    <text evidence="9">The sequence shown here is derived from an EMBL/GenBank/DDBJ whole genome shotgun (WGS) entry which is preliminary data.</text>
</comment>
<dbReference type="InterPro" id="IPR000209">
    <property type="entry name" value="Peptidase_S8/S53_dom"/>
</dbReference>
<dbReference type="OrthoDB" id="9798386at2"/>
<dbReference type="PROSITE" id="PS00136">
    <property type="entry name" value="SUBTILASE_ASP"/>
    <property type="match status" value="1"/>
</dbReference>
<dbReference type="EMBL" id="MJAT01000001">
    <property type="protein sequence ID" value="OEH86914.1"/>
    <property type="molecule type" value="Genomic_DNA"/>
</dbReference>
<evidence type="ECO:0000256" key="6">
    <source>
        <dbReference type="PROSITE-ProRule" id="PRU01240"/>
    </source>
</evidence>
<feature type="active site" description="Charge relay system" evidence="6">
    <location>
        <position position="178"/>
    </location>
</feature>
<name>A0A1E5LA31_9FIRM</name>
<dbReference type="InterPro" id="IPR015500">
    <property type="entry name" value="Peptidase_S8_subtilisin-rel"/>
</dbReference>
<dbReference type="InterPro" id="IPR022398">
    <property type="entry name" value="Peptidase_S8_His-AS"/>
</dbReference>
<evidence type="ECO:0000256" key="3">
    <source>
        <dbReference type="ARBA" id="ARBA00022723"/>
    </source>
</evidence>
<dbReference type="Proteomes" id="UP000095255">
    <property type="component" value="Unassembled WGS sequence"/>
</dbReference>
<feature type="domain" description="Peptidase S8/S53" evidence="8">
    <location>
        <begin position="136"/>
        <end position="379"/>
    </location>
</feature>
<dbReference type="Gene3D" id="3.40.50.200">
    <property type="entry name" value="Peptidase S8/S53 domain"/>
    <property type="match status" value="1"/>
</dbReference>
<keyword evidence="2 6" id="KW-0645">Protease</keyword>
<evidence type="ECO:0000256" key="5">
    <source>
        <dbReference type="ARBA" id="ARBA00022825"/>
    </source>
</evidence>
<feature type="active site" description="Charge relay system" evidence="6">
    <location>
        <position position="145"/>
    </location>
</feature>
<dbReference type="RefSeq" id="WP_069700792.1">
    <property type="nucleotide sequence ID" value="NZ_MJAT01000001.1"/>
</dbReference>
<keyword evidence="4 6" id="KW-0378">Hydrolase</keyword>
<dbReference type="STRING" id="1390249.BHU72_01240"/>
<evidence type="ECO:0000256" key="7">
    <source>
        <dbReference type="RuleBase" id="RU003355"/>
    </source>
</evidence>
<dbReference type="PRINTS" id="PR00723">
    <property type="entry name" value="SUBTILISIN"/>
</dbReference>
<dbReference type="AlphaFoldDB" id="A0A1E5LA31"/>
<evidence type="ECO:0000313" key="10">
    <source>
        <dbReference type="Proteomes" id="UP000095255"/>
    </source>
</evidence>
<gene>
    <name evidence="9" type="ORF">BHU72_01240</name>
</gene>
<evidence type="ECO:0000313" key="9">
    <source>
        <dbReference type="EMBL" id="OEH86914.1"/>
    </source>
</evidence>
<evidence type="ECO:0000256" key="4">
    <source>
        <dbReference type="ARBA" id="ARBA00022801"/>
    </source>
</evidence>
<dbReference type="InterPro" id="IPR023827">
    <property type="entry name" value="Peptidase_S8_Asp-AS"/>
</dbReference>
<dbReference type="GO" id="GO:0006508">
    <property type="term" value="P:proteolysis"/>
    <property type="evidence" value="ECO:0007669"/>
    <property type="project" value="UniProtKB-KW"/>
</dbReference>
<reference evidence="9 10" key="1">
    <citation type="submission" date="2016-09" db="EMBL/GenBank/DDBJ databases">
        <title>Desulfuribacillus arsenicus sp. nov., an obligately anaerobic, dissimilatory arsenic- and antimonate-reducing bacterium isolated from anoxic sediments.</title>
        <authorList>
            <person name="Abin C.A."/>
            <person name="Hollibaugh J.T."/>
        </authorList>
    </citation>
    <scope>NUCLEOTIDE SEQUENCE [LARGE SCALE GENOMIC DNA]</scope>
    <source>
        <strain evidence="9 10">MLFW-2</strain>
    </source>
</reference>
<dbReference type="PROSITE" id="PS00138">
    <property type="entry name" value="SUBTILASE_SER"/>
    <property type="match status" value="1"/>
</dbReference>
<dbReference type="GO" id="GO:0004252">
    <property type="term" value="F:serine-type endopeptidase activity"/>
    <property type="evidence" value="ECO:0007669"/>
    <property type="project" value="UniProtKB-UniRule"/>
</dbReference>
<proteinExistence type="inferred from homology"/>
<sequence>MKVRFHIPLAIAAFLATTYKPYQKLSKRNRKIIVFRNWHMERELHKSLDYLKHRGAHPIHALPSIRAVTCQFYGNCNKRDLLRDPNILRVDDDIEVTIKPLPFLFPYMHMPITSRTIVPWGVEKVHAPEAWQYATGRGVKVGVIDTGVDLSHPMLVANLRQGINIINPDISPQDDNGHGTHVAGTIAASGGPGSLIGVAPEAELYPVKAFDKHGKALLSDIGKAVEWCVENDIRLINMSFGTSSSNQTLQEIYLQAYERGAVMIAASGNNGPDGAMGYPGRYPFTIAVGATDEEDEIASFSSRGVPVNICAPGVDILSCWLHGGVKRLKGTSMATPHVTGTVALMLERYPQLYFGQIRQVLSATTTKLPGIARTMQGMGLLNTEKAIEMLF</sequence>
<dbReference type="PROSITE" id="PS51892">
    <property type="entry name" value="SUBTILASE"/>
    <property type="match status" value="1"/>
</dbReference>
<keyword evidence="10" id="KW-1185">Reference proteome</keyword>
<evidence type="ECO:0000259" key="8">
    <source>
        <dbReference type="Pfam" id="PF00082"/>
    </source>
</evidence>
<keyword evidence="3" id="KW-0479">Metal-binding</keyword>
<comment type="similarity">
    <text evidence="1 6 7">Belongs to the peptidase S8 family.</text>
</comment>
<evidence type="ECO:0000256" key="2">
    <source>
        <dbReference type="ARBA" id="ARBA00022670"/>
    </source>
</evidence>
<dbReference type="GO" id="GO:0046872">
    <property type="term" value="F:metal ion binding"/>
    <property type="evidence" value="ECO:0007669"/>
    <property type="project" value="UniProtKB-KW"/>
</dbReference>
<dbReference type="PANTHER" id="PTHR43806">
    <property type="entry name" value="PEPTIDASE S8"/>
    <property type="match status" value="1"/>
</dbReference>